<organism evidence="1 2">
    <name type="scientific">Algoriphagus iocasae</name>
    <dbReference type="NCBI Taxonomy" id="1836499"/>
    <lineage>
        <taxon>Bacteria</taxon>
        <taxon>Pseudomonadati</taxon>
        <taxon>Bacteroidota</taxon>
        <taxon>Cytophagia</taxon>
        <taxon>Cytophagales</taxon>
        <taxon>Cyclobacteriaceae</taxon>
        <taxon>Algoriphagus</taxon>
    </lineage>
</organism>
<sequence>MLLNKANIEQIGQNSVEIQINTVRILSNLFRILVFN</sequence>
<accession>A0A841MWI0</accession>
<protein>
    <submittedName>
        <fullName evidence="1">Uncharacterized protein</fullName>
    </submittedName>
</protein>
<keyword evidence="2" id="KW-1185">Reference proteome</keyword>
<dbReference type="EMBL" id="JACIJO010000003">
    <property type="protein sequence ID" value="MBB6328406.1"/>
    <property type="molecule type" value="Genomic_DNA"/>
</dbReference>
<reference evidence="1 2" key="1">
    <citation type="submission" date="2020-08" db="EMBL/GenBank/DDBJ databases">
        <title>Genomic Encyclopedia of Type Strains, Phase IV (KMG-IV): sequencing the most valuable type-strain genomes for metagenomic binning, comparative biology and taxonomic classification.</title>
        <authorList>
            <person name="Goeker M."/>
        </authorList>
    </citation>
    <scope>NUCLEOTIDE SEQUENCE [LARGE SCALE GENOMIC DNA]</scope>
    <source>
        <strain evidence="1 2">DSM 102044</strain>
    </source>
</reference>
<comment type="caution">
    <text evidence="1">The sequence shown here is derived from an EMBL/GenBank/DDBJ whole genome shotgun (WGS) entry which is preliminary data.</text>
</comment>
<dbReference type="Proteomes" id="UP000588604">
    <property type="component" value="Unassembled WGS sequence"/>
</dbReference>
<proteinExistence type="predicted"/>
<evidence type="ECO:0000313" key="1">
    <source>
        <dbReference type="EMBL" id="MBB6328406.1"/>
    </source>
</evidence>
<evidence type="ECO:0000313" key="2">
    <source>
        <dbReference type="Proteomes" id="UP000588604"/>
    </source>
</evidence>
<name>A0A841MWI0_9BACT</name>
<gene>
    <name evidence="1" type="ORF">FHS59_004049</name>
</gene>
<dbReference type="AlphaFoldDB" id="A0A841MWI0"/>